<dbReference type="EMBL" id="KZ990203">
    <property type="protein sequence ID" value="RKP24475.1"/>
    <property type="molecule type" value="Genomic_DNA"/>
</dbReference>
<dbReference type="PANTHER" id="PTHR10383">
    <property type="entry name" value="SERINE INCORPORATOR"/>
    <property type="match status" value="1"/>
</dbReference>
<dbReference type="InterPro" id="IPR005016">
    <property type="entry name" value="TDE1/TMS"/>
</dbReference>
<feature type="transmembrane region" description="Helical" evidence="6">
    <location>
        <begin position="226"/>
        <end position="244"/>
    </location>
</feature>
<gene>
    <name evidence="8" type="ORF">SYNPS1DRAFT_17167</name>
</gene>
<feature type="transmembrane region" description="Helical" evidence="6">
    <location>
        <begin position="438"/>
        <end position="462"/>
    </location>
</feature>
<feature type="signal peptide" evidence="7">
    <location>
        <begin position="1"/>
        <end position="17"/>
    </location>
</feature>
<evidence type="ECO:0000256" key="4">
    <source>
        <dbReference type="ARBA" id="ARBA00022989"/>
    </source>
</evidence>
<evidence type="ECO:0000256" key="3">
    <source>
        <dbReference type="ARBA" id="ARBA00022692"/>
    </source>
</evidence>
<keyword evidence="4 6" id="KW-1133">Transmembrane helix</keyword>
<dbReference type="Proteomes" id="UP000278143">
    <property type="component" value="Unassembled WGS sequence"/>
</dbReference>
<keyword evidence="5 6" id="KW-0472">Membrane</keyword>
<evidence type="ECO:0000256" key="1">
    <source>
        <dbReference type="ARBA" id="ARBA00004141"/>
    </source>
</evidence>
<evidence type="ECO:0000256" key="5">
    <source>
        <dbReference type="ARBA" id="ARBA00023136"/>
    </source>
</evidence>
<keyword evidence="3 6" id="KW-0812">Transmembrane</keyword>
<comment type="similarity">
    <text evidence="2">Belongs to the TDE1 family.</text>
</comment>
<sequence length="465" mass="51647">MGSLLSCLALECVSCFAATSCRCATKLLGCSGSIATRVGYALLFLVNSLISWLMLSDWAVERLRQLFHGYLEIKCPEGYCYGVIAVHRFGFALACFHILLGCSMIGVRNTRDARAQIQNGWWGPKLLLWLGLVVLSFVMPNEFHMFWGNYIALLGAGIFILIQLVLLVSFAHDWCERCLYNYDDLGLRHWMYILVGSTLGLFLFTIVLTTLLYVFFASSGCSLNQFLISANLVLCVFVILLSVHPRVQEVFPKSGMAQASMVTAYITYVVASALVNEPVVKGEDDQCNPLSKSRSTRTTAVLLGAAFTLVAIVYSTSRAATQSNTLNPSDEAKVPLIKQQPSEKQQMRLEAAREAVESGAMLPSDLKRFESDDGDDDDHLGGGEAYDDETEACAYNYAFFHLIFALATMYVAMLLTDWNSMQGNPKELMRIGQSYTAVWVRVVSAWICVLLYAWTLVAPLLFPNR</sequence>
<evidence type="ECO:0000313" key="8">
    <source>
        <dbReference type="EMBL" id="RKP24475.1"/>
    </source>
</evidence>
<keyword evidence="7" id="KW-0732">Signal</keyword>
<feature type="chain" id="PRO_5020608390" evidence="7">
    <location>
        <begin position="18"/>
        <end position="465"/>
    </location>
</feature>
<feature type="transmembrane region" description="Helical" evidence="6">
    <location>
        <begin position="126"/>
        <end position="143"/>
    </location>
</feature>
<feature type="transmembrane region" description="Helical" evidence="6">
    <location>
        <begin position="39"/>
        <end position="60"/>
    </location>
</feature>
<organism evidence="8 9">
    <name type="scientific">Syncephalis pseudoplumigaleata</name>
    <dbReference type="NCBI Taxonomy" id="1712513"/>
    <lineage>
        <taxon>Eukaryota</taxon>
        <taxon>Fungi</taxon>
        <taxon>Fungi incertae sedis</taxon>
        <taxon>Zoopagomycota</taxon>
        <taxon>Zoopagomycotina</taxon>
        <taxon>Zoopagomycetes</taxon>
        <taxon>Zoopagales</taxon>
        <taxon>Piptocephalidaceae</taxon>
        <taxon>Syncephalis</taxon>
    </lineage>
</organism>
<proteinExistence type="inferred from homology"/>
<dbReference type="OrthoDB" id="5963193at2759"/>
<feature type="transmembrane region" description="Helical" evidence="6">
    <location>
        <begin position="256"/>
        <end position="275"/>
    </location>
</feature>
<dbReference type="AlphaFoldDB" id="A0A4P9YX93"/>
<name>A0A4P9YX93_9FUNG</name>
<keyword evidence="9" id="KW-1185">Reference proteome</keyword>
<feature type="transmembrane region" description="Helical" evidence="6">
    <location>
        <begin position="190"/>
        <end position="214"/>
    </location>
</feature>
<evidence type="ECO:0000256" key="2">
    <source>
        <dbReference type="ARBA" id="ARBA00006665"/>
    </source>
</evidence>
<evidence type="ECO:0000256" key="7">
    <source>
        <dbReference type="SAM" id="SignalP"/>
    </source>
</evidence>
<dbReference type="Pfam" id="PF03348">
    <property type="entry name" value="Serinc"/>
    <property type="match status" value="1"/>
</dbReference>
<feature type="transmembrane region" description="Helical" evidence="6">
    <location>
        <begin position="150"/>
        <end position="170"/>
    </location>
</feature>
<protein>
    <submittedName>
        <fullName evidence="8">Serine incorporator/TMS membrane protein</fullName>
    </submittedName>
</protein>
<evidence type="ECO:0000256" key="6">
    <source>
        <dbReference type="SAM" id="Phobius"/>
    </source>
</evidence>
<dbReference type="PANTHER" id="PTHR10383:SF9">
    <property type="entry name" value="SERINE INCORPORATOR, ISOFORM F"/>
    <property type="match status" value="1"/>
</dbReference>
<feature type="transmembrane region" description="Helical" evidence="6">
    <location>
        <begin position="296"/>
        <end position="314"/>
    </location>
</feature>
<feature type="transmembrane region" description="Helical" evidence="6">
    <location>
        <begin position="81"/>
        <end position="106"/>
    </location>
</feature>
<dbReference type="GO" id="GO:0016020">
    <property type="term" value="C:membrane"/>
    <property type="evidence" value="ECO:0007669"/>
    <property type="project" value="UniProtKB-SubCell"/>
</dbReference>
<feature type="transmembrane region" description="Helical" evidence="6">
    <location>
        <begin position="398"/>
        <end position="418"/>
    </location>
</feature>
<reference evidence="9" key="1">
    <citation type="journal article" date="2018" name="Nat. Microbiol.">
        <title>Leveraging single-cell genomics to expand the fungal tree of life.</title>
        <authorList>
            <person name="Ahrendt S.R."/>
            <person name="Quandt C.A."/>
            <person name="Ciobanu D."/>
            <person name="Clum A."/>
            <person name="Salamov A."/>
            <person name="Andreopoulos B."/>
            <person name="Cheng J.F."/>
            <person name="Woyke T."/>
            <person name="Pelin A."/>
            <person name="Henrissat B."/>
            <person name="Reynolds N.K."/>
            <person name="Benny G.L."/>
            <person name="Smith M.E."/>
            <person name="James T.Y."/>
            <person name="Grigoriev I.V."/>
        </authorList>
    </citation>
    <scope>NUCLEOTIDE SEQUENCE [LARGE SCALE GENOMIC DNA]</scope>
    <source>
        <strain evidence="9">Benny S71-1</strain>
    </source>
</reference>
<accession>A0A4P9YX93</accession>
<comment type="subcellular location">
    <subcellularLocation>
        <location evidence="1">Membrane</location>
        <topology evidence="1">Multi-pass membrane protein</topology>
    </subcellularLocation>
</comment>
<evidence type="ECO:0000313" key="9">
    <source>
        <dbReference type="Proteomes" id="UP000278143"/>
    </source>
</evidence>